<dbReference type="OrthoDB" id="9777588at2"/>
<evidence type="ECO:0000256" key="1">
    <source>
        <dbReference type="ARBA" id="ARBA00023015"/>
    </source>
</evidence>
<dbReference type="CDD" id="cd00038">
    <property type="entry name" value="CAP_ED"/>
    <property type="match status" value="1"/>
</dbReference>
<dbReference type="Proteomes" id="UP000254575">
    <property type="component" value="Unassembled WGS sequence"/>
</dbReference>
<name>A0A380MJ47_9GAMM</name>
<evidence type="ECO:0000256" key="2">
    <source>
        <dbReference type="ARBA" id="ARBA00023125"/>
    </source>
</evidence>
<dbReference type="InterPro" id="IPR014710">
    <property type="entry name" value="RmlC-like_jellyroll"/>
</dbReference>
<dbReference type="InterPro" id="IPR018490">
    <property type="entry name" value="cNMP-bd_dom_sf"/>
</dbReference>
<evidence type="ECO:0000313" key="6">
    <source>
        <dbReference type="EMBL" id="SUO92362.1"/>
    </source>
</evidence>
<organism evidence="6 7">
    <name type="scientific">Suttonella indologenes</name>
    <dbReference type="NCBI Taxonomy" id="13276"/>
    <lineage>
        <taxon>Bacteria</taxon>
        <taxon>Pseudomonadati</taxon>
        <taxon>Pseudomonadota</taxon>
        <taxon>Gammaproteobacteria</taxon>
        <taxon>Cardiobacteriales</taxon>
        <taxon>Cardiobacteriaceae</taxon>
        <taxon>Suttonella</taxon>
    </lineage>
</organism>
<feature type="domain" description="HTH crp-type" evidence="5">
    <location>
        <begin position="150"/>
        <end position="221"/>
    </location>
</feature>
<accession>A0A380MJ47</accession>
<dbReference type="InterPro" id="IPR036388">
    <property type="entry name" value="WH-like_DNA-bd_sf"/>
</dbReference>
<dbReference type="InterPro" id="IPR012318">
    <property type="entry name" value="HTH_CRP"/>
</dbReference>
<dbReference type="SMART" id="SM00419">
    <property type="entry name" value="HTH_CRP"/>
    <property type="match status" value="1"/>
</dbReference>
<dbReference type="InterPro" id="IPR036390">
    <property type="entry name" value="WH_DNA-bd_sf"/>
</dbReference>
<dbReference type="Gene3D" id="2.60.120.10">
    <property type="entry name" value="Jelly Rolls"/>
    <property type="match status" value="1"/>
</dbReference>
<dbReference type="SMART" id="SM00100">
    <property type="entry name" value="cNMP"/>
    <property type="match status" value="1"/>
</dbReference>
<dbReference type="Gene3D" id="1.10.10.10">
    <property type="entry name" value="Winged helix-like DNA-binding domain superfamily/Winged helix DNA-binding domain"/>
    <property type="match status" value="1"/>
</dbReference>
<dbReference type="PANTHER" id="PTHR24567">
    <property type="entry name" value="CRP FAMILY TRANSCRIPTIONAL REGULATORY PROTEIN"/>
    <property type="match status" value="1"/>
</dbReference>
<gene>
    <name evidence="6" type="primary">crp</name>
    <name evidence="6" type="ORF">NCTC10717_00511</name>
</gene>
<evidence type="ECO:0000259" key="5">
    <source>
        <dbReference type="PROSITE" id="PS51063"/>
    </source>
</evidence>
<evidence type="ECO:0000313" key="7">
    <source>
        <dbReference type="Proteomes" id="UP000254575"/>
    </source>
</evidence>
<dbReference type="Pfam" id="PF13545">
    <property type="entry name" value="HTH_Crp_2"/>
    <property type="match status" value="1"/>
</dbReference>
<dbReference type="PROSITE" id="PS51063">
    <property type="entry name" value="HTH_CRP_2"/>
    <property type="match status" value="1"/>
</dbReference>
<keyword evidence="2" id="KW-0238">DNA-binding</keyword>
<dbReference type="InterPro" id="IPR000595">
    <property type="entry name" value="cNMP-bd_dom"/>
</dbReference>
<keyword evidence="7" id="KW-1185">Reference proteome</keyword>
<dbReference type="Pfam" id="PF00027">
    <property type="entry name" value="cNMP_binding"/>
    <property type="match status" value="1"/>
</dbReference>
<dbReference type="EMBL" id="UHIA01000003">
    <property type="protein sequence ID" value="SUO92362.1"/>
    <property type="molecule type" value="Genomic_DNA"/>
</dbReference>
<dbReference type="InterPro" id="IPR050397">
    <property type="entry name" value="Env_Response_Regulators"/>
</dbReference>
<feature type="domain" description="Cyclic nucleotide-binding" evidence="4">
    <location>
        <begin position="15"/>
        <end position="125"/>
    </location>
</feature>
<dbReference type="PANTHER" id="PTHR24567:SF68">
    <property type="entry name" value="DNA-BINDING TRANSCRIPTIONAL DUAL REGULATOR CRP"/>
    <property type="match status" value="1"/>
</dbReference>
<dbReference type="RefSeq" id="WP_115217802.1">
    <property type="nucleotide sequence ID" value="NZ_UHIA01000003.1"/>
</dbReference>
<sequence>MRELEILAQIENHHLFAPLNAEQRKSLLANSRVQQYQEDALIFNKNEATSAFFFILEGAVRLYFSAPDGKEKTVRIFEKGSSFAEALMFMARDSYPANAMAVMPSKLLVVNSHFYRKMISQHADLAVALLAKCCEHIHLLSQQIEMLSVLDARSRFVQYIRQQLPVNAGDGYRLYIPMPKKDLAQYLAIRPETLSRLIRQLENEEILQWQQQNYVVVQSLARLQE</sequence>
<keyword evidence="1" id="KW-0805">Transcription regulation</keyword>
<dbReference type="SUPFAM" id="SSF51206">
    <property type="entry name" value="cAMP-binding domain-like"/>
    <property type="match status" value="1"/>
</dbReference>
<dbReference type="GO" id="GO:0003700">
    <property type="term" value="F:DNA-binding transcription factor activity"/>
    <property type="evidence" value="ECO:0007669"/>
    <property type="project" value="TreeGrafter"/>
</dbReference>
<evidence type="ECO:0000259" key="4">
    <source>
        <dbReference type="PROSITE" id="PS50042"/>
    </source>
</evidence>
<keyword evidence="3" id="KW-0804">Transcription</keyword>
<dbReference type="AlphaFoldDB" id="A0A380MJ47"/>
<protein>
    <submittedName>
        <fullName evidence="6">cAMP regulatory protein</fullName>
    </submittedName>
</protein>
<proteinExistence type="predicted"/>
<dbReference type="GO" id="GO:0005829">
    <property type="term" value="C:cytosol"/>
    <property type="evidence" value="ECO:0007669"/>
    <property type="project" value="TreeGrafter"/>
</dbReference>
<dbReference type="SUPFAM" id="SSF46785">
    <property type="entry name" value="Winged helix' DNA-binding domain"/>
    <property type="match status" value="1"/>
</dbReference>
<dbReference type="GO" id="GO:0003677">
    <property type="term" value="F:DNA binding"/>
    <property type="evidence" value="ECO:0007669"/>
    <property type="project" value="UniProtKB-KW"/>
</dbReference>
<dbReference type="PROSITE" id="PS50042">
    <property type="entry name" value="CNMP_BINDING_3"/>
    <property type="match status" value="1"/>
</dbReference>
<evidence type="ECO:0000256" key="3">
    <source>
        <dbReference type="ARBA" id="ARBA00023163"/>
    </source>
</evidence>
<reference evidence="6 7" key="1">
    <citation type="submission" date="2018-06" db="EMBL/GenBank/DDBJ databases">
        <authorList>
            <consortium name="Pathogen Informatics"/>
            <person name="Doyle S."/>
        </authorList>
    </citation>
    <scope>NUCLEOTIDE SEQUENCE [LARGE SCALE GENOMIC DNA]</scope>
    <source>
        <strain evidence="6 7">NCTC10717</strain>
    </source>
</reference>